<dbReference type="Gene3D" id="3.30.565.10">
    <property type="entry name" value="Histidine kinase-like ATPase, C-terminal domain"/>
    <property type="match status" value="1"/>
</dbReference>
<dbReference type="InterPro" id="IPR003660">
    <property type="entry name" value="HAMP_dom"/>
</dbReference>
<evidence type="ECO:0000256" key="9">
    <source>
        <dbReference type="ARBA" id="ARBA00022840"/>
    </source>
</evidence>
<dbReference type="InterPro" id="IPR036890">
    <property type="entry name" value="HATPase_C_sf"/>
</dbReference>
<dbReference type="Pfam" id="PF00512">
    <property type="entry name" value="HisKA"/>
    <property type="match status" value="1"/>
</dbReference>
<reference evidence="13 14" key="2">
    <citation type="submission" date="2018-12" db="EMBL/GenBank/DDBJ databases">
        <title>Simiduia agarivorans gen. nov., sp. nov., a marine, agarolytic bacterium isolated from shallow coastal water from Keelung, Taiwan.</title>
        <authorList>
            <person name="Shieh W.Y."/>
        </authorList>
    </citation>
    <scope>NUCLEOTIDE SEQUENCE [LARGE SCALE GENOMIC DNA]</scope>
    <source>
        <strain evidence="13 14">GTF-13</strain>
    </source>
</reference>
<dbReference type="GO" id="GO:0005886">
    <property type="term" value="C:plasma membrane"/>
    <property type="evidence" value="ECO:0007669"/>
    <property type="project" value="UniProtKB-SubCell"/>
</dbReference>
<dbReference type="PANTHER" id="PTHR44936:SF10">
    <property type="entry name" value="SENSOR PROTEIN RSTB"/>
    <property type="match status" value="1"/>
</dbReference>
<dbReference type="SMART" id="SM00387">
    <property type="entry name" value="HATPase_c"/>
    <property type="match status" value="1"/>
</dbReference>
<name>A0A3P3VMY3_9GAMM</name>
<dbReference type="CDD" id="cd00082">
    <property type="entry name" value="HisKA"/>
    <property type="match status" value="1"/>
</dbReference>
<dbReference type="InterPro" id="IPR004358">
    <property type="entry name" value="Sig_transdc_His_kin-like_C"/>
</dbReference>
<evidence type="ECO:0000256" key="2">
    <source>
        <dbReference type="ARBA" id="ARBA00004651"/>
    </source>
</evidence>
<keyword evidence="7" id="KW-0547">Nucleotide-binding</keyword>
<gene>
    <name evidence="13" type="ORF">D0544_03100</name>
</gene>
<protein>
    <recommendedName>
        <fullName evidence="3">histidine kinase</fullName>
        <ecNumber evidence="3">2.7.13.3</ecNumber>
    </recommendedName>
</protein>
<dbReference type="SUPFAM" id="SSF55874">
    <property type="entry name" value="ATPase domain of HSP90 chaperone/DNA topoisomerase II/histidine kinase"/>
    <property type="match status" value="1"/>
</dbReference>
<dbReference type="AlphaFoldDB" id="A0A3P3VMY3"/>
<dbReference type="Gene3D" id="1.10.287.130">
    <property type="match status" value="1"/>
</dbReference>
<dbReference type="CDD" id="cd16939">
    <property type="entry name" value="HATPase_RstB-like"/>
    <property type="match status" value="1"/>
</dbReference>
<keyword evidence="9" id="KW-0067">ATP-binding</keyword>
<keyword evidence="10" id="KW-0812">Transmembrane</keyword>
<comment type="catalytic activity">
    <reaction evidence="1">
        <text>ATP + protein L-histidine = ADP + protein N-phospho-L-histidine.</text>
        <dbReference type="EC" id="2.7.13.3"/>
    </reaction>
</comment>
<evidence type="ECO:0000313" key="13">
    <source>
        <dbReference type="EMBL" id="RRJ84122.1"/>
    </source>
</evidence>
<evidence type="ECO:0000256" key="7">
    <source>
        <dbReference type="ARBA" id="ARBA00022741"/>
    </source>
</evidence>
<evidence type="ECO:0000256" key="3">
    <source>
        <dbReference type="ARBA" id="ARBA00012438"/>
    </source>
</evidence>
<evidence type="ECO:0000256" key="8">
    <source>
        <dbReference type="ARBA" id="ARBA00022777"/>
    </source>
</evidence>
<evidence type="ECO:0000256" key="10">
    <source>
        <dbReference type="SAM" id="Phobius"/>
    </source>
</evidence>
<comment type="subcellular location">
    <subcellularLocation>
        <location evidence="2">Cell membrane</location>
        <topology evidence="2">Multi-pass membrane protein</topology>
    </subcellularLocation>
</comment>
<dbReference type="InterPro" id="IPR050980">
    <property type="entry name" value="2C_sensor_his_kinase"/>
</dbReference>
<dbReference type="InterPro" id="IPR005467">
    <property type="entry name" value="His_kinase_dom"/>
</dbReference>
<dbReference type="Pfam" id="PF02518">
    <property type="entry name" value="HATPase_c"/>
    <property type="match status" value="1"/>
</dbReference>
<evidence type="ECO:0000256" key="1">
    <source>
        <dbReference type="ARBA" id="ARBA00000085"/>
    </source>
</evidence>
<proteinExistence type="predicted"/>
<evidence type="ECO:0000256" key="5">
    <source>
        <dbReference type="ARBA" id="ARBA00022553"/>
    </source>
</evidence>
<dbReference type="PROSITE" id="PS50885">
    <property type="entry name" value="HAMP"/>
    <property type="match status" value="1"/>
</dbReference>
<dbReference type="EMBL" id="QWEZ01000001">
    <property type="protein sequence ID" value="RRJ84122.1"/>
    <property type="molecule type" value="Genomic_DNA"/>
</dbReference>
<keyword evidence="5" id="KW-0597">Phosphoprotein</keyword>
<dbReference type="InterPro" id="IPR003661">
    <property type="entry name" value="HisK_dim/P_dom"/>
</dbReference>
<dbReference type="Proteomes" id="UP000280792">
    <property type="component" value="Unassembled WGS sequence"/>
</dbReference>
<dbReference type="Pfam" id="PF00672">
    <property type="entry name" value="HAMP"/>
    <property type="match status" value="1"/>
</dbReference>
<dbReference type="InterPro" id="IPR036097">
    <property type="entry name" value="HisK_dim/P_sf"/>
</dbReference>
<feature type="transmembrane region" description="Helical" evidence="10">
    <location>
        <begin position="231"/>
        <end position="251"/>
    </location>
</feature>
<dbReference type="RefSeq" id="WP_125014548.1">
    <property type="nucleotide sequence ID" value="NZ_QWEZ01000001.1"/>
</dbReference>
<dbReference type="PRINTS" id="PR00344">
    <property type="entry name" value="BCTRLSENSOR"/>
</dbReference>
<feature type="domain" description="HAMP" evidence="12">
    <location>
        <begin position="252"/>
        <end position="304"/>
    </location>
</feature>
<dbReference type="SMART" id="SM00304">
    <property type="entry name" value="HAMP"/>
    <property type="match status" value="1"/>
</dbReference>
<accession>A0A3P3VMY3</accession>
<keyword evidence="6" id="KW-0808">Transferase</keyword>
<dbReference type="CDD" id="cd06225">
    <property type="entry name" value="HAMP"/>
    <property type="match status" value="1"/>
</dbReference>
<feature type="domain" description="Histidine kinase" evidence="11">
    <location>
        <begin position="312"/>
        <end position="527"/>
    </location>
</feature>
<dbReference type="GO" id="GO:0000155">
    <property type="term" value="F:phosphorelay sensor kinase activity"/>
    <property type="evidence" value="ECO:0007669"/>
    <property type="project" value="InterPro"/>
</dbReference>
<evidence type="ECO:0000259" key="11">
    <source>
        <dbReference type="PROSITE" id="PS50109"/>
    </source>
</evidence>
<comment type="caution">
    <text evidence="13">The sequence shown here is derived from an EMBL/GenBank/DDBJ whole genome shotgun (WGS) entry which is preliminary data.</text>
</comment>
<reference evidence="13 14" key="1">
    <citation type="submission" date="2018-08" db="EMBL/GenBank/DDBJ databases">
        <authorList>
            <person name="Khan S.A."/>
        </authorList>
    </citation>
    <scope>NUCLEOTIDE SEQUENCE [LARGE SCALE GENOMIC DNA]</scope>
    <source>
        <strain evidence="13 14">GTF-13</strain>
    </source>
</reference>
<keyword evidence="14" id="KW-1185">Reference proteome</keyword>
<evidence type="ECO:0000259" key="12">
    <source>
        <dbReference type="PROSITE" id="PS50885"/>
    </source>
</evidence>
<dbReference type="InterPro" id="IPR003594">
    <property type="entry name" value="HATPase_dom"/>
</dbReference>
<evidence type="ECO:0000256" key="4">
    <source>
        <dbReference type="ARBA" id="ARBA00022475"/>
    </source>
</evidence>
<keyword evidence="8" id="KW-0418">Kinase</keyword>
<organism evidence="13 14">
    <name type="scientific">Aestuariirhabdus litorea</name>
    <dbReference type="NCBI Taxonomy" id="2528527"/>
    <lineage>
        <taxon>Bacteria</taxon>
        <taxon>Pseudomonadati</taxon>
        <taxon>Pseudomonadota</taxon>
        <taxon>Gammaproteobacteria</taxon>
        <taxon>Oceanospirillales</taxon>
        <taxon>Aestuariirhabdaceae</taxon>
        <taxon>Aestuariirhabdus</taxon>
    </lineage>
</organism>
<evidence type="ECO:0000256" key="6">
    <source>
        <dbReference type="ARBA" id="ARBA00022679"/>
    </source>
</evidence>
<dbReference type="SUPFAM" id="SSF47384">
    <property type="entry name" value="Homodimeric domain of signal transducing histidine kinase"/>
    <property type="match status" value="1"/>
</dbReference>
<dbReference type="SMART" id="SM00388">
    <property type="entry name" value="HisKA"/>
    <property type="match status" value="1"/>
</dbReference>
<keyword evidence="10" id="KW-0472">Membrane</keyword>
<evidence type="ECO:0000313" key="14">
    <source>
        <dbReference type="Proteomes" id="UP000280792"/>
    </source>
</evidence>
<dbReference type="Gene3D" id="1.10.8.500">
    <property type="entry name" value="HAMP domain in histidine kinase"/>
    <property type="match status" value="1"/>
</dbReference>
<dbReference type="GO" id="GO:0005524">
    <property type="term" value="F:ATP binding"/>
    <property type="evidence" value="ECO:0007669"/>
    <property type="project" value="UniProtKB-KW"/>
</dbReference>
<dbReference type="PROSITE" id="PS50109">
    <property type="entry name" value="HIS_KIN"/>
    <property type="match status" value="1"/>
</dbReference>
<dbReference type="PANTHER" id="PTHR44936">
    <property type="entry name" value="SENSOR PROTEIN CREC"/>
    <property type="match status" value="1"/>
</dbReference>
<dbReference type="SUPFAM" id="SSF158472">
    <property type="entry name" value="HAMP domain-like"/>
    <property type="match status" value="1"/>
</dbReference>
<dbReference type="EC" id="2.7.13.3" evidence="3"/>
<sequence length="529" mass="59816">MTSIFLRIYGGLLFTLVLVAVLSGLAVTIINGVRLAEYRQEMAEGTFSLVAEELQRLPPGQRPEALARLELVLGIELVLLPHWESGLDHEQLDRAERQGVLVEIAPDNRGQIFMPLNDGMMLRAEINSLTEQLAYGTLQLLLERLYPLPPEARGGVLAELQVHRFGYALELVSPEQSQLSEPQLIRLAKGETLTQLGEGAGSVLFFSPLKDEPRLLKVGPVRLFELYPFKLLMSIVLFMSTSVSLAIYVLVRGLERRLRKLESAATHISRGNLDARVEVRGADSVGRLAMAFNGMASHIQRLLSIQKEMIRGVSHELRTPVARLRFGLEMVADATSESQRMRHLEGMDNDIQELDTLVDEILTYANLEQGSPVIHFRREDIDGILDQVTREQSQTNPDIQIEHRRSQLPEMMRKAEVERRYMHRAVQNLVGNACRYARGRVRVSYHLNAENCRIDVEDDGPGIPEEQWERVFTPFTRLDDSRTRASGGYGLGLSIVRRIVYWHNGRALVGHSDLGGARFSIVWPRKQRR</sequence>
<keyword evidence="4" id="KW-1003">Cell membrane</keyword>
<keyword evidence="10" id="KW-1133">Transmembrane helix</keyword>